<comment type="caution">
    <text evidence="7">The sequence shown here is derived from an EMBL/GenBank/DDBJ whole genome shotgun (WGS) entry which is preliminary data.</text>
</comment>
<accession>A0A4V2JBT5</accession>
<dbReference type="Pfam" id="PF00765">
    <property type="entry name" value="Autoind_synth"/>
    <property type="match status" value="1"/>
</dbReference>
<comment type="similarity">
    <text evidence="5 6">Belongs to the autoinducer synthase family.</text>
</comment>
<dbReference type="SUPFAM" id="SSF55729">
    <property type="entry name" value="Acyl-CoA N-acyltransferases (Nat)"/>
    <property type="match status" value="1"/>
</dbReference>
<evidence type="ECO:0000256" key="6">
    <source>
        <dbReference type="RuleBase" id="RU361135"/>
    </source>
</evidence>
<name>A0A4V2JBT5_9RHOB</name>
<dbReference type="EC" id="2.3.1.184" evidence="6"/>
<dbReference type="GO" id="GO:0007165">
    <property type="term" value="P:signal transduction"/>
    <property type="evidence" value="ECO:0007669"/>
    <property type="project" value="TreeGrafter"/>
</dbReference>
<dbReference type="OrthoDB" id="6169313at2"/>
<dbReference type="GO" id="GO:0061579">
    <property type="term" value="F:N-acyl homoserine lactone synthase activity"/>
    <property type="evidence" value="ECO:0007669"/>
    <property type="project" value="UniProtKB-UniRule"/>
</dbReference>
<evidence type="ECO:0000256" key="1">
    <source>
        <dbReference type="ARBA" id="ARBA00022654"/>
    </source>
</evidence>
<keyword evidence="2 6" id="KW-0808">Transferase</keyword>
<dbReference type="Proteomes" id="UP000293520">
    <property type="component" value="Unassembled WGS sequence"/>
</dbReference>
<proteinExistence type="inferred from homology"/>
<dbReference type="AlphaFoldDB" id="A0A4V2JBT5"/>
<reference evidence="7 8" key="1">
    <citation type="submission" date="2019-02" db="EMBL/GenBank/DDBJ databases">
        <title>Paracoccus subflavus sp. nov., isolated from marine sediment of the Pacific Ocean.</title>
        <authorList>
            <person name="Zhang G."/>
        </authorList>
    </citation>
    <scope>NUCLEOTIDE SEQUENCE [LARGE SCALE GENOMIC DNA]</scope>
    <source>
        <strain evidence="7 8">GY0581</strain>
    </source>
</reference>
<evidence type="ECO:0000313" key="8">
    <source>
        <dbReference type="Proteomes" id="UP000293520"/>
    </source>
</evidence>
<evidence type="ECO:0000256" key="5">
    <source>
        <dbReference type="PROSITE-ProRule" id="PRU00533"/>
    </source>
</evidence>
<keyword evidence="3 6" id="KW-0949">S-adenosyl-L-methionine</keyword>
<protein>
    <recommendedName>
        <fullName evidence="6">Acyl-homoserine-lactone synthase</fullName>
        <ecNumber evidence="6">2.3.1.184</ecNumber>
    </recommendedName>
    <alternativeName>
        <fullName evidence="6">Autoinducer synthesis protein</fullName>
    </alternativeName>
</protein>
<dbReference type="PANTHER" id="PTHR39322:SF1">
    <property type="entry name" value="ISOVALERYL-HOMOSERINE LACTONE SYNTHASE"/>
    <property type="match status" value="1"/>
</dbReference>
<dbReference type="GO" id="GO:0009372">
    <property type="term" value="P:quorum sensing"/>
    <property type="evidence" value="ECO:0007669"/>
    <property type="project" value="UniProtKB-UniRule"/>
</dbReference>
<dbReference type="PANTHER" id="PTHR39322">
    <property type="entry name" value="ACYL-HOMOSERINE-LACTONE SYNTHASE"/>
    <property type="match status" value="1"/>
</dbReference>
<sequence>MMMMQAKQKFSEAAQSGYHVEVVRCPSNLDRWHLVNEYLKLRKEVFVDRLEWPLFHAEELEFEQYDSFDTVYVIATLNGVTVGGARLRRANQVSGKGQLQYSYMIRDACLGILPGLPDNLCYEVPSMDTSMWEITRMVVKGPREISRMILAKVNEFLSEEGAETVLFLGSPAFKRMANSLNWPVKQLGPVTGNDDGAFQVFECPVRKLE</sequence>
<keyword evidence="8" id="KW-1185">Reference proteome</keyword>
<organism evidence="7 8">
    <name type="scientific">Paracoccus subflavus</name>
    <dbReference type="NCBI Taxonomy" id="2528244"/>
    <lineage>
        <taxon>Bacteria</taxon>
        <taxon>Pseudomonadati</taxon>
        <taxon>Pseudomonadota</taxon>
        <taxon>Alphaproteobacteria</taxon>
        <taxon>Rhodobacterales</taxon>
        <taxon>Paracoccaceae</taxon>
        <taxon>Paracoccus</taxon>
    </lineage>
</organism>
<evidence type="ECO:0000256" key="2">
    <source>
        <dbReference type="ARBA" id="ARBA00022679"/>
    </source>
</evidence>
<keyword evidence="1 5" id="KW-0673">Quorum sensing</keyword>
<evidence type="ECO:0000256" key="4">
    <source>
        <dbReference type="ARBA" id="ARBA00022929"/>
    </source>
</evidence>
<keyword evidence="4 5" id="KW-0071">Autoinducer synthesis</keyword>
<dbReference type="RefSeq" id="WP_130992095.1">
    <property type="nucleotide sequence ID" value="NZ_SISK01000015.1"/>
</dbReference>
<gene>
    <name evidence="7" type="ORF">EYE42_14815</name>
</gene>
<dbReference type="PROSITE" id="PS51187">
    <property type="entry name" value="AUTOINDUCER_SYNTH_2"/>
    <property type="match status" value="1"/>
</dbReference>
<comment type="catalytic activity">
    <reaction evidence="6">
        <text>a fatty acyl-[ACP] + S-adenosyl-L-methionine = an N-acyl-L-homoserine lactone + S-methyl-5'-thioadenosine + holo-[ACP] + H(+)</text>
        <dbReference type="Rhea" id="RHEA:10096"/>
        <dbReference type="Rhea" id="RHEA-COMP:9685"/>
        <dbReference type="Rhea" id="RHEA-COMP:14125"/>
        <dbReference type="ChEBI" id="CHEBI:15378"/>
        <dbReference type="ChEBI" id="CHEBI:17509"/>
        <dbReference type="ChEBI" id="CHEBI:55474"/>
        <dbReference type="ChEBI" id="CHEBI:59789"/>
        <dbReference type="ChEBI" id="CHEBI:64479"/>
        <dbReference type="ChEBI" id="CHEBI:138651"/>
        <dbReference type="EC" id="2.3.1.184"/>
    </reaction>
</comment>
<dbReference type="Gene3D" id="3.40.630.30">
    <property type="match status" value="1"/>
</dbReference>
<dbReference type="InterPro" id="IPR016181">
    <property type="entry name" value="Acyl_CoA_acyltransferase"/>
</dbReference>
<dbReference type="PRINTS" id="PR01549">
    <property type="entry name" value="AUTOINDCRSYN"/>
</dbReference>
<dbReference type="EMBL" id="SISK01000015">
    <property type="protein sequence ID" value="TBN36983.1"/>
    <property type="molecule type" value="Genomic_DNA"/>
</dbReference>
<evidence type="ECO:0000256" key="3">
    <source>
        <dbReference type="ARBA" id="ARBA00022691"/>
    </source>
</evidence>
<evidence type="ECO:0000313" key="7">
    <source>
        <dbReference type="EMBL" id="TBN36983.1"/>
    </source>
</evidence>
<dbReference type="InterPro" id="IPR001690">
    <property type="entry name" value="Autoind_synthase"/>
</dbReference>